<proteinExistence type="predicted"/>
<evidence type="ECO:0000313" key="1">
    <source>
        <dbReference type="EMBL" id="MCL6657578.1"/>
    </source>
</evidence>
<dbReference type="RefSeq" id="WP_146019166.1">
    <property type="nucleotide sequence ID" value="NZ_CP029701.1"/>
</dbReference>
<name>A0ABT0R9G4_9BACT</name>
<protein>
    <submittedName>
        <fullName evidence="1">Uncharacterized protein</fullName>
    </submittedName>
</protein>
<evidence type="ECO:0000313" key="2">
    <source>
        <dbReference type="Proteomes" id="UP001202031"/>
    </source>
</evidence>
<dbReference type="GeneID" id="84024132"/>
<dbReference type="Proteomes" id="UP001202031">
    <property type="component" value="Unassembled WGS sequence"/>
</dbReference>
<gene>
    <name evidence="1" type="ORF">M8N44_09670</name>
</gene>
<dbReference type="EMBL" id="JAMGSI010000002">
    <property type="protein sequence ID" value="MCL6657578.1"/>
    <property type="molecule type" value="Genomic_DNA"/>
</dbReference>
<accession>A0ABT0R9G4</accession>
<organism evidence="1 2">
    <name type="scientific">Akkermansia massiliensis</name>
    <dbReference type="NCBI Taxonomy" id="2927224"/>
    <lineage>
        <taxon>Bacteria</taxon>
        <taxon>Pseudomonadati</taxon>
        <taxon>Verrucomicrobiota</taxon>
        <taxon>Verrucomicrobiia</taxon>
        <taxon>Verrucomicrobiales</taxon>
        <taxon>Akkermansiaceae</taxon>
        <taxon>Akkermansia</taxon>
    </lineage>
</organism>
<comment type="caution">
    <text evidence="1">The sequence shown here is derived from an EMBL/GenBank/DDBJ whole genome shotgun (WGS) entry which is preliminary data.</text>
</comment>
<keyword evidence="2" id="KW-1185">Reference proteome</keyword>
<sequence length="75" mass="8714">MDESVENKKLIFLTQNAPGRRYFNERHEDKRHLLQVVLPQQPKSSMACCRLPTLHSSAAAWMEGVFFKRRRTGIG</sequence>
<reference evidence="1 2" key="1">
    <citation type="submission" date="2022-03" db="EMBL/GenBank/DDBJ databases">
        <title>Taxonomic description of new species and reclassification of some bacterial strains.</title>
        <authorList>
            <person name="Ndongo S."/>
        </authorList>
    </citation>
    <scope>NUCLEOTIDE SEQUENCE [LARGE SCALE GENOMIC DNA]</scope>
    <source>
        <strain evidence="1 2">Marseille-P6666</strain>
    </source>
</reference>